<evidence type="ECO:0000256" key="3">
    <source>
        <dbReference type="ARBA" id="ARBA00022737"/>
    </source>
</evidence>
<evidence type="ECO:0000256" key="4">
    <source>
        <dbReference type="ARBA" id="ARBA00022989"/>
    </source>
</evidence>
<dbReference type="PANTHER" id="PTHR24104:SF25">
    <property type="entry name" value="PROTEIN LIN-41"/>
    <property type="match status" value="1"/>
</dbReference>
<evidence type="ECO:0000256" key="5">
    <source>
        <dbReference type="ARBA" id="ARBA00023136"/>
    </source>
</evidence>
<sequence>MKKKAILLIVLIIMLLDGISVFAMVPYETYFYDSDGTYFISPDAYVPEKVLKAKDMELGDLGLKNPSDLVVDKENNVYIADSGNNRIVILDENYRFKFEIKEFYADGSVQTLNAPAGLFVTEDGRIYVADSKNFRIVLFEKDGTFVRIFDAPDSDVFPEGFMYEPSALGVDPAGRMYVVSKSTNMGIMALNADGGFEGFIGAEKVVPNVLDIFWDLITTDEQKRRTAKNVPTEYNNITMDDIGFAYVTSSAIPAGNQRSAMMNRDKSSHYAPVKRLNSTGIDVLKRNGSFPPAGDIRNNWFNVSRFIDVALTEDGVYSTLDTTHNKIFTYDDNGNLLYVFGGTGTQEGVFENASALAYQGTKLLVVDRNTGYITVFRRTEYGDCIAEAIHLQKNRRYDEAIIAWEKVLKRNPYFELAYSGAGQSNMRKENYKEAMANYKLANDWDNYFKAYSEYRKDVVRKIILLIPVIVAAVIGLCMAFFKYVRKVNEAGWQKTGKRTLWEELLYSFHIMFHPFDGFWDLKHEKRGSAKTATVILALVMAVDIFRTLAGGYALYPTDFRAIDLQDTVLKVLIPFMLWVCANWGLTTLMDGEGSFKDIYTASAYSLMPIVVINIPVTILSNFIVLNELQFVNFFTTLAYAWAFALIFFGVLVTNAYGLVKNLVTSALSVVGMGFIAFISVLFINILQRMNTFITTLYHEIAFRL</sequence>
<evidence type="ECO:0000313" key="10">
    <source>
        <dbReference type="Proteomes" id="UP000236151"/>
    </source>
</evidence>
<keyword evidence="10" id="KW-1185">Reference proteome</keyword>
<dbReference type="InterPro" id="IPR001258">
    <property type="entry name" value="NHL_repeat"/>
</dbReference>
<dbReference type="GO" id="GO:0016020">
    <property type="term" value="C:membrane"/>
    <property type="evidence" value="ECO:0007669"/>
    <property type="project" value="UniProtKB-SubCell"/>
</dbReference>
<dbReference type="Gene3D" id="1.25.40.10">
    <property type="entry name" value="Tetratricopeptide repeat domain"/>
    <property type="match status" value="1"/>
</dbReference>
<dbReference type="Proteomes" id="UP000236151">
    <property type="component" value="Unassembled WGS sequence"/>
</dbReference>
<evidence type="ECO:0000256" key="2">
    <source>
        <dbReference type="ARBA" id="ARBA00022692"/>
    </source>
</evidence>
<evidence type="ECO:0000256" key="7">
    <source>
        <dbReference type="SAM" id="Phobius"/>
    </source>
</evidence>
<protein>
    <recommendedName>
        <fullName evidence="8">Yip1 domain-containing protein</fullName>
    </recommendedName>
</protein>
<feature type="transmembrane region" description="Helical" evidence="7">
    <location>
        <begin position="665"/>
        <end position="686"/>
    </location>
</feature>
<dbReference type="RefSeq" id="WP_103081126.1">
    <property type="nucleotide sequence ID" value="NZ_CP021850.1"/>
</dbReference>
<comment type="subcellular location">
    <subcellularLocation>
        <location evidence="1">Membrane</location>
        <topology evidence="1">Multi-pass membrane protein</topology>
    </subcellularLocation>
</comment>
<dbReference type="InterPro" id="IPR006977">
    <property type="entry name" value="Yip1_dom"/>
</dbReference>
<dbReference type="AlphaFoldDB" id="A0A2K2FGI1"/>
<reference evidence="10" key="1">
    <citation type="submission" date="2017-06" db="EMBL/GenBank/DDBJ databases">
        <title>Investigating the central metabolism of Clostridium thermosuccinogenes.</title>
        <authorList>
            <person name="Koendjbiharie J.G."/>
            <person name="Van Kranenburg R."/>
            <person name="Vriesendorp B."/>
        </authorList>
    </citation>
    <scope>NUCLEOTIDE SEQUENCE [LARGE SCALE GENOMIC DNA]</scope>
    <source>
        <strain evidence="10">DSM 5806</strain>
    </source>
</reference>
<gene>
    <name evidence="9" type="ORF">CDQ84_07580</name>
</gene>
<name>A0A2K2FGI1_9CLOT</name>
<keyword evidence="4 7" id="KW-1133">Transmembrane helix</keyword>
<dbReference type="KEGG" id="cthd:CDO33_05425"/>
<evidence type="ECO:0000256" key="1">
    <source>
        <dbReference type="ARBA" id="ARBA00004141"/>
    </source>
</evidence>
<feature type="transmembrane region" description="Helical" evidence="7">
    <location>
        <begin position="462"/>
        <end position="484"/>
    </location>
</feature>
<dbReference type="SUPFAM" id="SSF48452">
    <property type="entry name" value="TPR-like"/>
    <property type="match status" value="1"/>
</dbReference>
<dbReference type="SUPFAM" id="SSF101898">
    <property type="entry name" value="NHL repeat"/>
    <property type="match status" value="1"/>
</dbReference>
<keyword evidence="2 7" id="KW-0812">Transmembrane</keyword>
<comment type="caution">
    <text evidence="9">The sequence shown here is derived from an EMBL/GenBank/DDBJ whole genome shotgun (WGS) entry which is preliminary data.</text>
</comment>
<evidence type="ECO:0000256" key="6">
    <source>
        <dbReference type="PROSITE-ProRule" id="PRU00504"/>
    </source>
</evidence>
<dbReference type="InterPro" id="IPR050952">
    <property type="entry name" value="TRIM-NHL_E3_ligases"/>
</dbReference>
<organism evidence="9 10">
    <name type="scientific">Clostridium thermosuccinogenes</name>
    <dbReference type="NCBI Taxonomy" id="84032"/>
    <lineage>
        <taxon>Bacteria</taxon>
        <taxon>Bacillati</taxon>
        <taxon>Bacillota</taxon>
        <taxon>Clostridia</taxon>
        <taxon>Eubacteriales</taxon>
        <taxon>Clostridiaceae</taxon>
        <taxon>Clostridium</taxon>
    </lineage>
</organism>
<keyword evidence="3" id="KW-0677">Repeat</keyword>
<accession>A0A2K2FGI1</accession>
<dbReference type="Pfam" id="PF04893">
    <property type="entry name" value="Yip1"/>
    <property type="match status" value="1"/>
</dbReference>
<dbReference type="EMBL" id="NIOJ01000015">
    <property type="protein sequence ID" value="PNT99816.1"/>
    <property type="molecule type" value="Genomic_DNA"/>
</dbReference>
<evidence type="ECO:0000313" key="9">
    <source>
        <dbReference type="EMBL" id="PNT99816.1"/>
    </source>
</evidence>
<keyword evidence="5 7" id="KW-0472">Membrane</keyword>
<proteinExistence type="predicted"/>
<feature type="repeat" description="NHL" evidence="6">
    <location>
        <begin position="112"/>
        <end position="142"/>
    </location>
</feature>
<dbReference type="CDD" id="cd05819">
    <property type="entry name" value="NHL"/>
    <property type="match status" value="1"/>
</dbReference>
<feature type="transmembrane region" description="Helical" evidence="7">
    <location>
        <begin position="605"/>
        <end position="625"/>
    </location>
</feature>
<evidence type="ECO:0000259" key="8">
    <source>
        <dbReference type="Pfam" id="PF04893"/>
    </source>
</evidence>
<dbReference type="Gene3D" id="2.120.10.30">
    <property type="entry name" value="TolB, C-terminal domain"/>
    <property type="match status" value="2"/>
</dbReference>
<dbReference type="PROSITE" id="PS51125">
    <property type="entry name" value="NHL"/>
    <property type="match status" value="2"/>
</dbReference>
<feature type="domain" description="Yip1" evidence="8">
    <location>
        <begin position="508"/>
        <end position="678"/>
    </location>
</feature>
<dbReference type="PANTHER" id="PTHR24104">
    <property type="entry name" value="E3 UBIQUITIN-PROTEIN LIGASE NHLRC1-RELATED"/>
    <property type="match status" value="1"/>
</dbReference>
<dbReference type="GO" id="GO:0008270">
    <property type="term" value="F:zinc ion binding"/>
    <property type="evidence" value="ECO:0007669"/>
    <property type="project" value="UniProtKB-KW"/>
</dbReference>
<feature type="transmembrane region" description="Helical" evidence="7">
    <location>
        <begin position="533"/>
        <end position="555"/>
    </location>
</feature>
<dbReference type="Pfam" id="PF01436">
    <property type="entry name" value="NHL"/>
    <property type="match status" value="2"/>
</dbReference>
<feature type="transmembrane region" description="Helical" evidence="7">
    <location>
        <begin position="637"/>
        <end position="659"/>
    </location>
</feature>
<dbReference type="OrthoDB" id="9799230at2"/>
<dbReference type="InterPro" id="IPR011990">
    <property type="entry name" value="TPR-like_helical_dom_sf"/>
</dbReference>
<dbReference type="InterPro" id="IPR011042">
    <property type="entry name" value="6-blade_b-propeller_TolB-like"/>
</dbReference>
<feature type="repeat" description="NHL" evidence="6">
    <location>
        <begin position="59"/>
        <end position="93"/>
    </location>
</feature>